<comment type="similarity">
    <text evidence="1">Belongs to the initiator RepB protein family.</text>
</comment>
<protein>
    <submittedName>
        <fullName evidence="3">RepB family plasmid replication initiator protein</fullName>
    </submittedName>
</protein>
<comment type="caution">
    <text evidence="3">The sequence shown here is derived from an EMBL/GenBank/DDBJ whole genome shotgun (WGS) entry which is preliminary data.</text>
</comment>
<sequence length="345" mass="40253">MKNDLVVMDNNLIRASYKLTANEMRLVLCALAQIPKDAEVDPGKAYYITKEDFVKLGVEPKNVAREIREACSELLNRIVVVDTAMGKLKFHWLHSVLHFKSEIFERLKKEYPNSKNDEEFIQQLRKYNLLDSLPIIAKSDDNIVARIVFHENMIPYISQLKEQFTKLNLKDVFQFSSFYSFRFYLMMMQFKETGFCKISIAELRDSLDLNNKYQLFADLKKWVIDTAIDEINEKSPHTVGYELIKKGRTYTHLELRFKEKKAEIKTVKCPNTIDMFEEPKDTFIKMSDSQLDTFASKLADLGEVQAMANVGEEMPSFKARLRSILKDPEKQKILIPYLKKLGFKP</sequence>
<dbReference type="Pfam" id="PF21205">
    <property type="entry name" value="Rep3_C"/>
    <property type="match status" value="1"/>
</dbReference>
<name>A0A3A8E6I8_9GAMM</name>
<evidence type="ECO:0000256" key="1">
    <source>
        <dbReference type="ARBA" id="ARBA00038283"/>
    </source>
</evidence>
<dbReference type="GO" id="GO:0006270">
    <property type="term" value="P:DNA replication initiation"/>
    <property type="evidence" value="ECO:0007669"/>
    <property type="project" value="InterPro"/>
</dbReference>
<evidence type="ECO:0000313" key="4">
    <source>
        <dbReference type="Proteomes" id="UP000280405"/>
    </source>
</evidence>
<dbReference type="RefSeq" id="WP_120385379.1">
    <property type="nucleotide sequence ID" value="NZ_RAXT01000123.1"/>
</dbReference>
<dbReference type="AlphaFoldDB" id="A0A3A8E6I8"/>
<proteinExistence type="inferred from homology"/>
<organism evidence="3 4">
    <name type="scientific">Acinetobacter rongchengensis</name>
    <dbReference type="NCBI Taxonomy" id="2419601"/>
    <lineage>
        <taxon>Bacteria</taxon>
        <taxon>Pseudomonadati</taxon>
        <taxon>Pseudomonadota</taxon>
        <taxon>Gammaproteobacteria</taxon>
        <taxon>Moraxellales</taxon>
        <taxon>Moraxellaceae</taxon>
        <taxon>Acinetobacter</taxon>
    </lineage>
</organism>
<dbReference type="Proteomes" id="UP000280405">
    <property type="component" value="Unassembled WGS sequence"/>
</dbReference>
<keyword evidence="4" id="KW-1185">Reference proteome</keyword>
<dbReference type="OrthoDB" id="9122127at2"/>
<dbReference type="InterPro" id="IPR036390">
    <property type="entry name" value="WH_DNA-bd_sf"/>
</dbReference>
<evidence type="ECO:0000259" key="2">
    <source>
        <dbReference type="Pfam" id="PF01051"/>
    </source>
</evidence>
<dbReference type="EMBL" id="RAXT01000123">
    <property type="protein sequence ID" value="RKG30682.1"/>
    <property type="molecule type" value="Genomic_DNA"/>
</dbReference>
<gene>
    <name evidence="3" type="ORF">D7V20_18905</name>
</gene>
<dbReference type="Pfam" id="PF01051">
    <property type="entry name" value="Rep3_N"/>
    <property type="match status" value="1"/>
</dbReference>
<dbReference type="GO" id="GO:0003887">
    <property type="term" value="F:DNA-directed DNA polymerase activity"/>
    <property type="evidence" value="ECO:0007669"/>
    <property type="project" value="InterPro"/>
</dbReference>
<dbReference type="InterPro" id="IPR000525">
    <property type="entry name" value="Initiator_Rep_WH1"/>
</dbReference>
<reference evidence="3 4" key="1">
    <citation type="submission" date="2018-09" db="EMBL/GenBank/DDBJ databases">
        <title>The draft genome of Acinetobacter spp. strains.</title>
        <authorList>
            <person name="Qin J."/>
            <person name="Feng Y."/>
            <person name="Zong Z."/>
        </authorList>
    </citation>
    <scope>NUCLEOTIDE SEQUENCE [LARGE SCALE GENOMIC DNA]</scope>
    <source>
        <strain evidence="3 4">WCHAc060115</strain>
    </source>
</reference>
<feature type="domain" description="Initiator Rep protein WH1" evidence="2">
    <location>
        <begin position="6"/>
        <end position="187"/>
    </location>
</feature>
<evidence type="ECO:0000313" key="3">
    <source>
        <dbReference type="EMBL" id="RKG30682.1"/>
    </source>
</evidence>
<accession>A0A3A8E6I8</accession>
<dbReference type="InterPro" id="IPR036388">
    <property type="entry name" value="WH-like_DNA-bd_sf"/>
</dbReference>
<dbReference type="SUPFAM" id="SSF46785">
    <property type="entry name" value="Winged helix' DNA-binding domain"/>
    <property type="match status" value="2"/>
</dbReference>
<dbReference type="Gene3D" id="1.10.10.10">
    <property type="entry name" value="Winged helix-like DNA-binding domain superfamily/Winged helix DNA-binding domain"/>
    <property type="match status" value="2"/>
</dbReference>